<dbReference type="GO" id="GO:0031966">
    <property type="term" value="C:mitochondrial membrane"/>
    <property type="evidence" value="ECO:0007669"/>
    <property type="project" value="TreeGrafter"/>
</dbReference>
<dbReference type="Proteomes" id="UP000694546">
    <property type="component" value="Chromosome 6"/>
</dbReference>
<dbReference type="InterPro" id="IPR022284">
    <property type="entry name" value="GPAT/DHAPAT"/>
</dbReference>
<gene>
    <name evidence="2" type="primary">GPAT2</name>
    <name evidence="2" type="synonym">gpat2</name>
</gene>
<feature type="domain" description="GPAT/DHAPAT C-terminal" evidence="1">
    <location>
        <begin position="359"/>
        <end position="761"/>
    </location>
</feature>
<dbReference type="GO" id="GO:0006072">
    <property type="term" value="P:glycerol-3-phosphate metabolic process"/>
    <property type="evidence" value="ECO:0007669"/>
    <property type="project" value="TreeGrafter"/>
</dbReference>
<reference evidence="2" key="2">
    <citation type="submission" date="2025-09" db="UniProtKB">
        <authorList>
            <consortium name="Ensembl"/>
        </authorList>
    </citation>
    <scope>IDENTIFICATION</scope>
</reference>
<evidence type="ECO:0000259" key="1">
    <source>
        <dbReference type="Pfam" id="PF19277"/>
    </source>
</evidence>
<dbReference type="GO" id="GO:0006631">
    <property type="term" value="P:fatty acid metabolic process"/>
    <property type="evidence" value="ECO:0007669"/>
    <property type="project" value="TreeGrafter"/>
</dbReference>
<dbReference type="GO" id="GO:0034587">
    <property type="term" value="P:piRNA processing"/>
    <property type="evidence" value="ECO:0007669"/>
    <property type="project" value="TreeGrafter"/>
</dbReference>
<dbReference type="PANTHER" id="PTHR12563">
    <property type="entry name" value="GLYCEROL-3-PHOSPHATE ACYLTRANSFERASE"/>
    <property type="match status" value="1"/>
</dbReference>
<dbReference type="OMA" id="QEYTTNA"/>
<keyword evidence="3" id="KW-1185">Reference proteome</keyword>
<dbReference type="AlphaFoldDB" id="A0A8C4ZH67"/>
<dbReference type="GO" id="GO:0008654">
    <property type="term" value="P:phospholipid biosynthetic process"/>
    <property type="evidence" value="ECO:0007669"/>
    <property type="project" value="TreeGrafter"/>
</dbReference>
<dbReference type="GeneID" id="115545279"/>
<protein>
    <submittedName>
        <fullName evidence="2">Glycerol-3-phosphate acyltransferase 2, mitochondrial</fullName>
    </submittedName>
</protein>
<reference evidence="2" key="1">
    <citation type="submission" date="2025-08" db="UniProtKB">
        <authorList>
            <consortium name="Ensembl"/>
        </authorList>
    </citation>
    <scope>IDENTIFICATION</scope>
</reference>
<dbReference type="GeneTree" id="ENSGT00520000055570"/>
<accession>A0A8C4ZH67</accession>
<name>A0A8C4ZH67_GADMO</name>
<dbReference type="GO" id="GO:0004366">
    <property type="term" value="F:glycerol-3-phosphate O-acyltransferase activity"/>
    <property type="evidence" value="ECO:0007669"/>
    <property type="project" value="TreeGrafter"/>
</dbReference>
<proteinExistence type="predicted"/>
<dbReference type="PANTHER" id="PTHR12563:SF15">
    <property type="entry name" value="GLYCEROL-3-PHOSPHATE ACYLTRANSFERASE 2, MITOCHONDRIAL"/>
    <property type="match status" value="1"/>
</dbReference>
<dbReference type="GO" id="GO:0019432">
    <property type="term" value="P:triglyceride biosynthetic process"/>
    <property type="evidence" value="ECO:0007669"/>
    <property type="project" value="TreeGrafter"/>
</dbReference>
<organism evidence="2 3">
    <name type="scientific">Gadus morhua</name>
    <name type="common">Atlantic cod</name>
    <dbReference type="NCBI Taxonomy" id="8049"/>
    <lineage>
        <taxon>Eukaryota</taxon>
        <taxon>Metazoa</taxon>
        <taxon>Chordata</taxon>
        <taxon>Craniata</taxon>
        <taxon>Vertebrata</taxon>
        <taxon>Euteleostomi</taxon>
        <taxon>Actinopterygii</taxon>
        <taxon>Neopterygii</taxon>
        <taxon>Teleostei</taxon>
        <taxon>Neoteleostei</taxon>
        <taxon>Acanthomorphata</taxon>
        <taxon>Zeiogadaria</taxon>
        <taxon>Gadariae</taxon>
        <taxon>Gadiformes</taxon>
        <taxon>Gadoidei</taxon>
        <taxon>Gadidae</taxon>
        <taxon>Gadus</taxon>
    </lineage>
</organism>
<evidence type="ECO:0000313" key="3">
    <source>
        <dbReference type="Proteomes" id="UP000694546"/>
    </source>
</evidence>
<dbReference type="Ensembl" id="ENSGMOT00000015223.2">
    <property type="protein sequence ID" value="ENSGMOP00000014841.2"/>
    <property type="gene ID" value="ENSGMOG00000013847.2"/>
</dbReference>
<dbReference type="RefSeq" id="XP_030214127.1">
    <property type="nucleotide sequence ID" value="XM_030358267.1"/>
</dbReference>
<sequence length="796" mass="87934">MVLDADAHLNDEVFLSPALQNKPASSWGVKVKERLKIVTPYLGKFRPTVGQCCHQCTPDSLGKTLGQKTASLGFQNVLAVDETQIRYRGWLVRRVCCVLFVSGCSVSPSPAGDRLDRVRQSIRVQEALCEEHAAPPGPGHQGESSRLPPYLSSLINTCISPGFLRFGCWLCLKTLGSVFSSIQVNLNHVAALHRASQQGPPLVYVFMRQSSLDFVLIPLLLFTQNLRVPYTFCPQQMNCSWLRSILQKVGVVFLPPNVPTEDDAELDDLYSPTMTALLRELLCEGQALSVSVCRETGRGGQWLARIRQIIKEGVVPDVSLVPVGISYDSIPNTGTPVGLGSLFRRLWAAVWSQPSSSLRVHFAQPFSLKETCATGRCRVDGWRPLQELLLPAVLYGRTEEIVGQRKMSWILPSHYTPELVQSERDLSTALTLHLIYSTTSCMAVMSTSLVATLMLHRHRKGVHASALCRDVAWLTEELLFRNKDVGFGGSLPEVVCYALALLGPHLTIISTASRKDIFVVPRPSVDAITSLSIPTQIVTHSFIAEAVGACAVSAMLSEVASSGVSHRVRSGGQRGEEVRGDMEFDVALCETQLTQRSLQLYHLLPPGFIPPCQSSQSFALEAVDSLVRCGLLVMEEITRDTPVCDSWKRRVGQSWRTMDDLYNSDSDCEEPEARSYKLSQPSQCPKMLFFLCSMLAGHLRALCWATEGVQYLTTPMPVAQCEAVIHLHLCSRANQDKQYESCTEEAARIAVRTLTDLGVLVEEPLGNGTNLAVSPLFLLPDNTQKLQRFITQYIYS</sequence>
<evidence type="ECO:0000313" key="2">
    <source>
        <dbReference type="Ensembl" id="ENSGMOP00000014841.2"/>
    </source>
</evidence>
<dbReference type="Pfam" id="PF19277">
    <property type="entry name" value="GPAT_C"/>
    <property type="match status" value="1"/>
</dbReference>
<dbReference type="InterPro" id="IPR045520">
    <property type="entry name" value="GPAT/DHAPAT_C"/>
</dbReference>